<dbReference type="PRINTS" id="PR00313">
    <property type="entry name" value="CABNDNGRPT"/>
</dbReference>
<dbReference type="Gene3D" id="2.150.10.10">
    <property type="entry name" value="Serralysin-like metalloprotease, C-terminal"/>
    <property type="match status" value="2"/>
</dbReference>
<dbReference type="GO" id="GO:0005509">
    <property type="term" value="F:calcium ion binding"/>
    <property type="evidence" value="ECO:0007669"/>
    <property type="project" value="InterPro"/>
</dbReference>
<keyword evidence="3" id="KW-0964">Secreted</keyword>
<evidence type="ECO:0000256" key="1">
    <source>
        <dbReference type="ARBA" id="ARBA00001913"/>
    </source>
</evidence>
<dbReference type="SUPFAM" id="SSF51120">
    <property type="entry name" value="beta-Roll"/>
    <property type="match status" value="1"/>
</dbReference>
<dbReference type="AlphaFoldDB" id="A0AA96WLM4"/>
<comment type="cofactor">
    <cofactor evidence="1">
        <name>Ca(2+)</name>
        <dbReference type="ChEBI" id="CHEBI:29108"/>
    </cofactor>
</comment>
<comment type="subcellular location">
    <subcellularLocation>
        <location evidence="2">Secreted</location>
    </subcellularLocation>
</comment>
<dbReference type="InterPro" id="IPR019960">
    <property type="entry name" value="T1SS_VCA0849"/>
</dbReference>
<dbReference type="PANTHER" id="PTHR38340:SF1">
    <property type="entry name" value="S-LAYER PROTEIN"/>
    <property type="match status" value="1"/>
</dbReference>
<dbReference type="PANTHER" id="PTHR38340">
    <property type="entry name" value="S-LAYER PROTEIN"/>
    <property type="match status" value="1"/>
</dbReference>
<dbReference type="PROSITE" id="PS00330">
    <property type="entry name" value="HEMOLYSIN_CALCIUM"/>
    <property type="match status" value="2"/>
</dbReference>
<evidence type="ECO:0000256" key="3">
    <source>
        <dbReference type="ARBA" id="ARBA00022525"/>
    </source>
</evidence>
<gene>
    <name evidence="6" type="ORF">HJG54_31745</name>
</gene>
<dbReference type="InterPro" id="IPR050557">
    <property type="entry name" value="RTX_toxin/Mannuronan_C5-epim"/>
</dbReference>
<sequence>MKNSHVSTGKTKATLRSLANQNSYQVGVAKANITPSDWQTRTYWLAGFNADRPATRVNDPLYARAMVVDDGATPLAIVTLDLIGLSAPDVQRVQEAIAAKVPQLANRILVHATHTHASPDTIGLWGGVGPVPFLNPRPLDYIETIAAQASKAVKSAWTNRKAATLKVANIDQKVLQDLVVDYRPPDVFDPAARLLVFSSGQQVVGTLVNWASHPEVLGEKNQAITADFVKWVVDEMEAKLGGQTLFVNGAVGGLLTSESGDVLPNLPRKSFQKAEAIGRQVAQRLLKQLNNPGATDRIEPLSQLSPIEYRSRTFYLPVENPLYISAKSLNRIPTPTFRQDQIPTPERRRAAGSQTLYVKTEVNYVDFGAVSFLTMGGELYPQLLVGGIDPTIGTAPYNQAPLEPPLVNHPDWAEDPFKFFFGLTNDFLGYFVPQAEWDGWFEGYYGEQFSPAPDAGTILSENLRWLLAGYETDEYPTVPGLTSINGGIGNDTLNGSSGANILNGYQAADVLNGNDGNDILYGGSGADTLRGGNGADKLYGKIGRDTLLGNGGNDILIGGLDGDTLTGGIGNDRFVYQQLGDRQDQITDFNPNQDRIDLSQIFANPAYTSNARFRDYVRLVQSGASVTVQVDANGGSSGSFKVLVTLANMTVDRLGAAQFLL</sequence>
<accession>A0AA96WLM4</accession>
<dbReference type="InterPro" id="IPR001343">
    <property type="entry name" value="Hemolysn_Ca-bd"/>
</dbReference>
<organism evidence="6">
    <name type="scientific">Leptolyngbya sp. NK1-12</name>
    <dbReference type="NCBI Taxonomy" id="2547451"/>
    <lineage>
        <taxon>Bacteria</taxon>
        <taxon>Bacillati</taxon>
        <taxon>Cyanobacteriota</taxon>
        <taxon>Cyanophyceae</taxon>
        <taxon>Leptolyngbyales</taxon>
        <taxon>Leptolyngbyaceae</taxon>
        <taxon>Leptolyngbya group</taxon>
        <taxon>Leptolyngbya</taxon>
    </lineage>
</organism>
<proteinExistence type="predicted"/>
<feature type="domain" description="Peptidase M10 serralysin C-terminal" evidence="5">
    <location>
        <begin position="548"/>
        <end position="605"/>
    </location>
</feature>
<dbReference type="Pfam" id="PF08548">
    <property type="entry name" value="Peptidase_M10_C"/>
    <property type="match status" value="1"/>
</dbReference>
<protein>
    <submittedName>
        <fullName evidence="6">Type I secretion C-terminal target domain-containing protein</fullName>
    </submittedName>
</protein>
<dbReference type="NCBIfam" id="TIGR03661">
    <property type="entry name" value="T1SS_VCA0849"/>
    <property type="match status" value="1"/>
</dbReference>
<dbReference type="InterPro" id="IPR018511">
    <property type="entry name" value="Hemolysin-typ_Ca-bd_CS"/>
</dbReference>
<keyword evidence="4" id="KW-0677">Repeat</keyword>
<evidence type="ECO:0000313" key="6">
    <source>
        <dbReference type="EMBL" id="WNZ27454.1"/>
    </source>
</evidence>
<reference evidence="6" key="1">
    <citation type="submission" date="2020-05" db="EMBL/GenBank/DDBJ databases">
        <authorList>
            <person name="Zhu T."/>
            <person name="Keshari N."/>
            <person name="Lu X."/>
        </authorList>
    </citation>
    <scope>NUCLEOTIDE SEQUENCE</scope>
    <source>
        <strain evidence="6">NK1-12</strain>
    </source>
</reference>
<name>A0AA96WLM4_9CYAN</name>
<evidence type="ECO:0000256" key="2">
    <source>
        <dbReference type="ARBA" id="ARBA00004613"/>
    </source>
</evidence>
<dbReference type="RefSeq" id="WP_316435744.1">
    <property type="nucleotide sequence ID" value="NZ_CP053587.1"/>
</dbReference>
<evidence type="ECO:0000256" key="4">
    <source>
        <dbReference type="ARBA" id="ARBA00022737"/>
    </source>
</evidence>
<dbReference type="Pfam" id="PF00353">
    <property type="entry name" value="HemolysinCabind"/>
    <property type="match status" value="1"/>
</dbReference>
<dbReference type="EMBL" id="CP053587">
    <property type="protein sequence ID" value="WNZ27454.1"/>
    <property type="molecule type" value="Genomic_DNA"/>
</dbReference>
<dbReference type="InterPro" id="IPR013858">
    <property type="entry name" value="Peptidase_M10B_C"/>
</dbReference>
<evidence type="ECO:0000259" key="5">
    <source>
        <dbReference type="Pfam" id="PF08548"/>
    </source>
</evidence>
<dbReference type="GO" id="GO:0005615">
    <property type="term" value="C:extracellular space"/>
    <property type="evidence" value="ECO:0007669"/>
    <property type="project" value="InterPro"/>
</dbReference>
<dbReference type="InterPro" id="IPR011049">
    <property type="entry name" value="Serralysin-like_metalloprot_C"/>
</dbReference>